<dbReference type="SMART" id="SM00827">
    <property type="entry name" value="PKS_AT"/>
    <property type="match status" value="1"/>
</dbReference>
<dbReference type="SUPFAM" id="SSF53901">
    <property type="entry name" value="Thiolase-like"/>
    <property type="match status" value="1"/>
</dbReference>
<name>A0A367EFQ9_9ACTN</name>
<evidence type="ECO:0000256" key="9">
    <source>
        <dbReference type="SAM" id="MobiDB-lite"/>
    </source>
</evidence>
<keyword evidence="14" id="KW-1185">Reference proteome</keyword>
<dbReference type="Gene3D" id="3.90.180.10">
    <property type="entry name" value="Medium-chain alcohol dehydrogenases, catalytic domain"/>
    <property type="match status" value="1"/>
</dbReference>
<protein>
    <submittedName>
        <fullName evidence="13">SDR family NAD(P)-dependent oxidoreductase</fullName>
    </submittedName>
</protein>
<evidence type="ECO:0000256" key="4">
    <source>
        <dbReference type="ARBA" id="ARBA00022679"/>
    </source>
</evidence>
<evidence type="ECO:0000259" key="12">
    <source>
        <dbReference type="PROSITE" id="PS52019"/>
    </source>
</evidence>
<dbReference type="SUPFAM" id="SSF51735">
    <property type="entry name" value="NAD(P)-binding Rossmann-fold domains"/>
    <property type="match status" value="5"/>
</dbReference>
<feature type="domain" description="Carrier" evidence="10">
    <location>
        <begin position="2970"/>
        <end position="3045"/>
    </location>
</feature>
<dbReference type="InterPro" id="IPR013968">
    <property type="entry name" value="PKS_KR"/>
</dbReference>
<dbReference type="InterPro" id="IPR006162">
    <property type="entry name" value="Ppantetheine_attach_site"/>
</dbReference>
<feature type="region of interest" description="Disordered" evidence="9">
    <location>
        <begin position="1134"/>
        <end position="1155"/>
    </location>
</feature>
<dbReference type="InterPro" id="IPR050091">
    <property type="entry name" value="PKS_NRPS_Biosynth_Enz"/>
</dbReference>
<evidence type="ECO:0000256" key="3">
    <source>
        <dbReference type="ARBA" id="ARBA00022553"/>
    </source>
</evidence>
<feature type="region of interest" description="Disordered" evidence="9">
    <location>
        <begin position="2266"/>
        <end position="2313"/>
    </location>
</feature>
<dbReference type="Pfam" id="PF08240">
    <property type="entry name" value="ADH_N"/>
    <property type="match status" value="1"/>
</dbReference>
<dbReference type="InterPro" id="IPR009081">
    <property type="entry name" value="PP-bd_ACP"/>
</dbReference>
<dbReference type="Proteomes" id="UP000252914">
    <property type="component" value="Unassembled WGS sequence"/>
</dbReference>
<evidence type="ECO:0000259" key="10">
    <source>
        <dbReference type="PROSITE" id="PS50075"/>
    </source>
</evidence>
<dbReference type="InterPro" id="IPR018201">
    <property type="entry name" value="Ketoacyl_synth_AS"/>
</dbReference>
<dbReference type="InterPro" id="IPR049551">
    <property type="entry name" value="PKS_DH_C"/>
</dbReference>
<feature type="active site" description="Proton acceptor; for dehydratase activity" evidence="8">
    <location>
        <position position="2201"/>
    </location>
</feature>
<keyword evidence="6" id="KW-0511">Multifunctional enzyme</keyword>
<dbReference type="CDD" id="cd08956">
    <property type="entry name" value="KR_3_FAS_SDR_x"/>
    <property type="match status" value="2"/>
</dbReference>
<dbReference type="GO" id="GO:0033068">
    <property type="term" value="P:macrolide biosynthetic process"/>
    <property type="evidence" value="ECO:0007669"/>
    <property type="project" value="UniProtKB-ARBA"/>
</dbReference>
<dbReference type="InterPro" id="IPR014043">
    <property type="entry name" value="Acyl_transferase_dom"/>
</dbReference>
<dbReference type="Pfam" id="PF00550">
    <property type="entry name" value="PP-binding"/>
    <property type="match status" value="2"/>
</dbReference>
<dbReference type="PANTHER" id="PTHR43775">
    <property type="entry name" value="FATTY ACID SYNTHASE"/>
    <property type="match status" value="1"/>
</dbReference>
<dbReference type="Gene3D" id="3.40.50.11460">
    <property type="match status" value="1"/>
</dbReference>
<dbReference type="Gene3D" id="1.10.1200.10">
    <property type="entry name" value="ACP-like"/>
    <property type="match status" value="2"/>
</dbReference>
<dbReference type="Pfam" id="PF21089">
    <property type="entry name" value="PKS_DH_N"/>
    <property type="match status" value="2"/>
</dbReference>
<dbReference type="InterPro" id="IPR020841">
    <property type="entry name" value="PKS_Beta-ketoAc_synthase_dom"/>
</dbReference>
<comment type="pathway">
    <text evidence="1">Antibiotic biosynthesis.</text>
</comment>
<dbReference type="FunFam" id="1.10.1200.10:FF:000007">
    <property type="entry name" value="Probable polyketide synthase pks17"/>
    <property type="match status" value="2"/>
</dbReference>
<dbReference type="InterPro" id="IPR057326">
    <property type="entry name" value="KR_dom"/>
</dbReference>
<dbReference type="Pfam" id="PF00698">
    <property type="entry name" value="Acyl_transf_1"/>
    <property type="match status" value="1"/>
</dbReference>
<feature type="region of interest" description="N-terminal hotdog fold" evidence="8">
    <location>
        <begin position="60"/>
        <end position="188"/>
    </location>
</feature>
<dbReference type="Pfam" id="PF14765">
    <property type="entry name" value="PS-DH"/>
    <property type="match status" value="2"/>
</dbReference>
<dbReference type="InterPro" id="IPR049900">
    <property type="entry name" value="PKS_mFAS_DH"/>
</dbReference>
<dbReference type="Pfam" id="PF22953">
    <property type="entry name" value="SpnB_Rossmann"/>
    <property type="match status" value="2"/>
</dbReference>
<dbReference type="InterPro" id="IPR055123">
    <property type="entry name" value="SpnB-like_Rossmann"/>
</dbReference>
<feature type="domain" description="Carrier" evidence="10">
    <location>
        <begin position="1163"/>
        <end position="1238"/>
    </location>
</feature>
<dbReference type="PROSITE" id="PS52019">
    <property type="entry name" value="PKS_MFAS_DH"/>
    <property type="match status" value="2"/>
</dbReference>
<dbReference type="GO" id="GO:0031177">
    <property type="term" value="F:phosphopantetheine binding"/>
    <property type="evidence" value="ECO:0007669"/>
    <property type="project" value="InterPro"/>
</dbReference>
<feature type="active site" description="Proton donor; for dehydratase activity" evidence="8">
    <location>
        <position position="260"/>
    </location>
</feature>
<keyword evidence="3" id="KW-0597">Phosphoprotein</keyword>
<dbReference type="Gene3D" id="3.40.50.720">
    <property type="entry name" value="NAD(P)-binding Rossmann-like Domain"/>
    <property type="match status" value="2"/>
</dbReference>
<dbReference type="InterPro" id="IPR042104">
    <property type="entry name" value="PKS_dehydratase_sf"/>
</dbReference>
<dbReference type="SMART" id="SM00822">
    <property type="entry name" value="PKS_KR"/>
    <property type="match status" value="2"/>
</dbReference>
<dbReference type="InterPro" id="IPR016035">
    <property type="entry name" value="Acyl_Trfase/lysoPLipase"/>
</dbReference>
<dbReference type="CDD" id="cd05195">
    <property type="entry name" value="enoyl_red"/>
    <property type="match status" value="1"/>
</dbReference>
<feature type="active site" description="Proton acceptor; for dehydratase activity" evidence="8">
    <location>
        <position position="92"/>
    </location>
</feature>
<dbReference type="InterPro" id="IPR014030">
    <property type="entry name" value="Ketoacyl_synth_N"/>
</dbReference>
<organism evidence="13 14">
    <name type="scientific">Streptomyces diacarni</name>
    <dbReference type="NCBI Taxonomy" id="2800381"/>
    <lineage>
        <taxon>Bacteria</taxon>
        <taxon>Bacillati</taxon>
        <taxon>Actinomycetota</taxon>
        <taxon>Actinomycetes</taxon>
        <taxon>Kitasatosporales</taxon>
        <taxon>Streptomycetaceae</taxon>
        <taxon>Streptomyces</taxon>
    </lineage>
</organism>
<dbReference type="SUPFAM" id="SSF55048">
    <property type="entry name" value="Probable ACP-binding domain of malonyl-CoA ACP transacylase"/>
    <property type="match status" value="1"/>
</dbReference>
<sequence>ALTNTLAHTHTTTHPLTWHHPNPHTSTPLPTYPFTHHTYWPDHIVTAGDMGSAGLAPAGHPFLAAGTEIANGEGHLFAGRISLKSHPWLAQHVVLERAVLPGTAFVELALHAAHHTGAGGIGELTLQAPLLLPERGGVQLQVVVGGDGGDGERSITIHSRPEPADADAEPDTWTCHAVGTLAGAAATAPPRSAAAWPPEGAEPLAVEGVYDRFAEAGLAYGPAFRGLCAAWRRGEDVYAEVELPKGVGADGFALHPALLDAALHATALDPGGEGVQARLPFAWHGVAVHAVAASSVRVRLRRGGEGSVSLAVADAAGAPVASVETLAARPVTPESWSAAGGRRDDMYRLEWTRTDVGAEPGAGGESRAVAGWAVVGPDAALLEPEGAGASGLACFDSLSALRHAVRDGVPVPRAVCVRLCGGDASDEHVGSAVLASTTRAFDLVRDWLADDTFATAQLVVLTSGAVPVREGEPVRDLGAAAVWGLLRTAQSEHPGRFVLVDTDPRATGVSARQLATWTAGGEPQLALRDGEAYVPRLLRVRTGDALQPPAGVSRWRLDVSEPGTLDNLALVARAEDEPGAPGRPVEGMDVQVAVRAAGMNFRDVLLTLGLYPDEAVIGGEASGVVTAVGPEVTGLRPGDRVMGLFHDGAMGPAAVTDRRLLTRVPAGWSFAQAAGAPIVFLTAYYALTELVRPVPGQRLLVHAATGGVGMAATQLARHLGMEVFGTASPPKWGAMRSQGYDDAHIANSRTLDFAEEILRATGGEGVDVVLNSLAQEFVDASLRLLPNGGHFLEMGKTDLRDVAKVEGHHSGVTYRPFEMFESGPDHIHRMLTALDGLFAEGVLRPLPVTAYDVRHALPAFRRLGQAGHLGKLVLTLPQRPDPAGTFLVTGGTGTLGALVARHLVERHGARHLLLLSRRGRDAEGAAELEAELTGLGAQVTLAACDAADETALAEVLDAVPEEHPLTAVVHTAGVADDAVFTSLTGDRFAPVLRPKVDGAWNLHRLTRHLDLSAFVLFSSVAGVMGNPGQANYAAANTFLDALAQHRRAMGLPATSLAWGLWERSSGISGKVLGEAERGGARSLLAPLPTREALDLFDEGARAAHSVLVPARMNMPALRAAADALPSMVRSLLPRRRPTARAADETSSSLHQRLAGRTAAEQRRILLDLVREHVGAVLGRAPSEPVAAERPFQELGFDSLTAVELRNRMNAATGLRLSPTVIFDHPSAAALATHLHTLTAAPGADAAEPTADAAQTPRDAEAVEDAAFAIVGMACRYPGGIASPDDLWRVVLEGREVIGEFPADRGWDIADLYDPDPEQPGKTYTTRGGFLDAAGDFDAGFFAMSPREALATDPQQRLLLETGWETLERAGIPPASLRGSRTGVYVGMADHHYGLGTDQTSADSLESFLLTGATSSVASGRVAYVLGLEGPAVTVDTACSSSLVALHMACQALRSGECDLALAGGVTVMSSPAIFTGFSRQRGLSPDGSCKAFAASADGTGFSEGIGMLLVERLSDAERKGHNVLAVVRGSAVNQDGASNGLTAPNGPSQQRVIRQALAGAGLSPGELDVVEAHGTGTTLGDPIEAQAVMAVYGQDRPADRPVRMGSVKSNIGHAQQAAGVAGVIKMVQAMRHGVLPKSLHIEAPTPHVDWEAGGVALLTETTEWPETGRPRRAAVSSFGISGTNAHVVLEQPPVADARSAAAAAPPAAFAGAPLPWTVSARDGQALRDQAAALRDLLRDHPDLDLAQTAGALATTRSPFEHRAAVVAGDRGELHEALAALASGEPHAALVEGVAGSDTGRTVFVFPGQGSQWAGMALDLLDSSPEFAARLRACDAAVEQHAGWSPLAVLRGEPDAPSLERVDVVQPVLFTVMVALAELWTSCGVAPDTVVGHSQGEIAAACVAGALSLDDAARVVVFRSRALTALAGSGAMASVPLPVEELTARLEALSGRVGVASVNGPDTTVVSGDPDSVEQLVADCRADGVRARTIPVDYASHSHHVEAIRDELLKVLDPIEPRPADVPFLSTVTGEIIDTTRLNADYWYRNLRHTVLFADATRAALDSGHSLFVEVSPHPVLTVGLQQSRDHAGVSATVVGTVRKDHDGPREYLTSLARAHVGGAHVDWHRVFRPRRSVPAVELPTYAFRRRRYWLLPSAGRAGAASAGLVGAGHPMLGAALPLAGDDRCVLTGRLSARTSPWLADHTVFGATVLPGAAFAEFALFAAAQTECGAVDDLTLLAPLVLPEQGAVQVQIVIDAPDAEGRRALAVHSRPESPELDAPWTRNAQGSLSSADSPPPSPPSLTAEAWPPPGASPCETSEAYDRFVATGMEHGPVFQGLRAAWRRGDELYAEVDLPEEIQTDGYGLHPALLDSTLHALGLTDRGGSAQQAWLPFAWSGMTLYGGHGARSLRVALTPAGPDSVGLLLSDSEGTPVASIASLTLRPMSTEQFSSALARDAGLSTLLRLDWTDAPAAGDSGEGTPQSWAVLGGGVGEWSGPVEGAGPDVPVYSDLAGLLRQVSDGSLGTSESSGSAESVGTVGSVPGVVVCPVGGLEVSSSPARAAHRVARRVLDVVRGWLGEERLSGSRLVLVTRGAVAAGAGEGVPDVAAATCWGLVRSAQSENPGRLVLVDAEPGEEPVPWRSVAAAVAGAASAGEWQVALRGGRVLVPRLAKTSGQAGLEEADGGLSVLGGGGTVLVTGGTGVLGAATARHLVSRYGVERLLLVSRSGMEAAGAAGLVAELEGAGAWVEVAACDVADHDALAELLAAIPAEYPLTGVFHTAGVLEDATLGSLTPAGLARVLRPKVDAAWNLHELTRDAGLSAFVLFSSIAGTLGTPGQANYAAGNTFLDALAQHRHAQGLPAVSLAWGLWEETSGMTGALAGTDRDRLTRGGLVPLTTEQGMTLLDTALATPHPPVRVPAQLDLPTLRGHAAAGLLPPVLRTMVPARARRAERAGQSLPERLAGLDAAAQHETVLSSLRGTVAAVLGHSSADDVDPDRAFKDLGFDSLTAVELRNRLVALTGLSLPATLVFDYPTAEALTGYLLEHIAPPKTHPSDTVLAQLDRLEATLNTLTADDSGDGGADVAQRLRALAARWDEAPRRTETDVDERLSSASAAEVLDFIDKELRGA</sequence>
<feature type="domain" description="Ketosynthase family 3 (KS3)" evidence="11">
    <location>
        <begin position="1264"/>
        <end position="1691"/>
    </location>
</feature>
<dbReference type="SUPFAM" id="SSF52151">
    <property type="entry name" value="FabD/lysophospholipase-like"/>
    <property type="match status" value="1"/>
</dbReference>
<dbReference type="SMART" id="SM01294">
    <property type="entry name" value="PKS_PP_betabranch"/>
    <property type="match status" value="2"/>
</dbReference>
<gene>
    <name evidence="13" type="ORF">DTL70_29455</name>
</gene>
<accession>A0A367EFQ9</accession>
<dbReference type="Pfam" id="PF16197">
    <property type="entry name" value="KAsynt_C_assoc"/>
    <property type="match status" value="1"/>
</dbReference>
<feature type="domain" description="PKS/mFAS DH" evidence="12">
    <location>
        <begin position="60"/>
        <end position="337"/>
    </location>
</feature>
<dbReference type="InterPro" id="IPR011032">
    <property type="entry name" value="GroES-like_sf"/>
</dbReference>
<dbReference type="InterPro" id="IPR020843">
    <property type="entry name" value="ER"/>
</dbReference>
<dbReference type="InterPro" id="IPR020806">
    <property type="entry name" value="PKS_PP-bd"/>
</dbReference>
<dbReference type="CDD" id="cd00833">
    <property type="entry name" value="PKS"/>
    <property type="match status" value="1"/>
</dbReference>
<reference evidence="13 14" key="1">
    <citation type="submission" date="2018-06" db="EMBL/GenBank/DDBJ databases">
        <title>Streptomyces reniochalinae sp. nov. and Streptomyces diacarnus sp. nov. from marine sponges.</title>
        <authorList>
            <person name="Li L."/>
        </authorList>
    </citation>
    <scope>NUCLEOTIDE SEQUENCE [LARGE SCALE GENOMIC DNA]</scope>
    <source>
        <strain evidence="13 14">LHW51701</strain>
    </source>
</reference>
<dbReference type="FunFam" id="3.40.47.10:FF:000019">
    <property type="entry name" value="Polyketide synthase type I"/>
    <property type="match status" value="1"/>
</dbReference>
<dbReference type="PROSITE" id="PS00012">
    <property type="entry name" value="PHOSPHOPANTETHEINE"/>
    <property type="match status" value="2"/>
</dbReference>
<feature type="active site" description="Proton donor; for dehydratase activity" evidence="8">
    <location>
        <position position="2369"/>
    </location>
</feature>
<dbReference type="SMART" id="SM00823">
    <property type="entry name" value="PKS_PP"/>
    <property type="match status" value="2"/>
</dbReference>
<dbReference type="InterPro" id="IPR036291">
    <property type="entry name" value="NAD(P)-bd_dom_sf"/>
</dbReference>
<dbReference type="Pfam" id="PF13602">
    <property type="entry name" value="ADH_zinc_N_2"/>
    <property type="match status" value="1"/>
</dbReference>
<dbReference type="InterPro" id="IPR013154">
    <property type="entry name" value="ADH-like_N"/>
</dbReference>
<dbReference type="GO" id="GO:0004312">
    <property type="term" value="F:fatty acid synthase activity"/>
    <property type="evidence" value="ECO:0007669"/>
    <property type="project" value="TreeGrafter"/>
</dbReference>
<keyword evidence="7" id="KW-0012">Acyltransferase</keyword>
<evidence type="ECO:0000256" key="2">
    <source>
        <dbReference type="ARBA" id="ARBA00022450"/>
    </source>
</evidence>
<dbReference type="PROSITE" id="PS50075">
    <property type="entry name" value="CARRIER"/>
    <property type="match status" value="2"/>
</dbReference>
<evidence type="ECO:0000313" key="13">
    <source>
        <dbReference type="EMBL" id="RCG16197.1"/>
    </source>
</evidence>
<dbReference type="PROSITE" id="PS00606">
    <property type="entry name" value="KS3_1"/>
    <property type="match status" value="1"/>
</dbReference>
<dbReference type="InterPro" id="IPR016036">
    <property type="entry name" value="Malonyl_transacylase_ACP-bd"/>
</dbReference>
<dbReference type="SMART" id="SM00825">
    <property type="entry name" value="PKS_KS"/>
    <property type="match status" value="1"/>
</dbReference>
<feature type="region of interest" description="N-terminal hotdog fold" evidence="8">
    <location>
        <begin position="2169"/>
        <end position="2294"/>
    </location>
</feature>
<evidence type="ECO:0000256" key="6">
    <source>
        <dbReference type="ARBA" id="ARBA00023268"/>
    </source>
</evidence>
<dbReference type="SMART" id="SM00826">
    <property type="entry name" value="PKS_DH"/>
    <property type="match status" value="2"/>
</dbReference>
<dbReference type="InterPro" id="IPR001227">
    <property type="entry name" value="Ac_transferase_dom_sf"/>
</dbReference>
<dbReference type="FunFam" id="3.40.366.10:FF:000002">
    <property type="entry name" value="Probable polyketide synthase 2"/>
    <property type="match status" value="1"/>
</dbReference>
<comment type="caution">
    <text evidence="13">The sequence shown here is derived from an EMBL/GenBank/DDBJ whole genome shotgun (WGS) entry which is preliminary data.</text>
</comment>
<dbReference type="Gene3D" id="3.10.129.110">
    <property type="entry name" value="Polyketide synthase dehydratase"/>
    <property type="match status" value="2"/>
</dbReference>
<dbReference type="Gene3D" id="3.40.47.10">
    <property type="match status" value="1"/>
</dbReference>
<dbReference type="SUPFAM" id="SSF50129">
    <property type="entry name" value="GroES-like"/>
    <property type="match status" value="1"/>
</dbReference>
<evidence type="ECO:0000256" key="5">
    <source>
        <dbReference type="ARBA" id="ARBA00023194"/>
    </source>
</evidence>
<dbReference type="Pfam" id="PF02801">
    <property type="entry name" value="Ketoacyl-synt_C"/>
    <property type="match status" value="1"/>
</dbReference>
<evidence type="ECO:0000256" key="1">
    <source>
        <dbReference type="ARBA" id="ARBA00004792"/>
    </source>
</evidence>
<dbReference type="PANTHER" id="PTHR43775:SF51">
    <property type="entry name" value="INACTIVE PHENOLPHTHIOCEROL SYNTHESIS POLYKETIDE SYNTHASE TYPE I PKS1-RELATED"/>
    <property type="match status" value="1"/>
</dbReference>
<keyword evidence="2" id="KW-0596">Phosphopantetheine</keyword>
<dbReference type="InterPro" id="IPR016039">
    <property type="entry name" value="Thiolase-like"/>
</dbReference>
<feature type="domain" description="PKS/mFAS DH" evidence="12">
    <location>
        <begin position="2169"/>
        <end position="2448"/>
    </location>
</feature>
<evidence type="ECO:0000313" key="14">
    <source>
        <dbReference type="Proteomes" id="UP000252914"/>
    </source>
</evidence>
<dbReference type="GO" id="GO:0004315">
    <property type="term" value="F:3-oxoacyl-[acyl-carrier-protein] synthase activity"/>
    <property type="evidence" value="ECO:0007669"/>
    <property type="project" value="InterPro"/>
</dbReference>
<dbReference type="InterPro" id="IPR049552">
    <property type="entry name" value="PKS_DH_N"/>
</dbReference>
<feature type="region of interest" description="C-terminal hotdog fold" evidence="8">
    <location>
        <begin position="201"/>
        <end position="337"/>
    </location>
</feature>
<dbReference type="InterPro" id="IPR014031">
    <property type="entry name" value="Ketoacyl_synth_C"/>
</dbReference>
<evidence type="ECO:0000259" key="11">
    <source>
        <dbReference type="PROSITE" id="PS52004"/>
    </source>
</evidence>
<proteinExistence type="predicted"/>
<feature type="region of interest" description="C-terminal hotdog fold" evidence="8">
    <location>
        <begin position="2310"/>
        <end position="2448"/>
    </location>
</feature>
<dbReference type="FunFam" id="3.40.50.720:FF:000209">
    <property type="entry name" value="Polyketide synthase Pks12"/>
    <property type="match status" value="1"/>
</dbReference>
<dbReference type="InterPro" id="IPR020807">
    <property type="entry name" value="PKS_DH"/>
</dbReference>
<keyword evidence="4" id="KW-0808">Transferase</keyword>
<evidence type="ECO:0000256" key="7">
    <source>
        <dbReference type="ARBA" id="ARBA00023315"/>
    </source>
</evidence>
<feature type="non-terminal residue" evidence="13">
    <location>
        <position position="1"/>
    </location>
</feature>
<dbReference type="Gene3D" id="3.30.70.3290">
    <property type="match status" value="1"/>
</dbReference>
<dbReference type="EMBL" id="QOIN01000062">
    <property type="protein sequence ID" value="RCG16197.1"/>
    <property type="molecule type" value="Genomic_DNA"/>
</dbReference>
<dbReference type="PROSITE" id="PS52004">
    <property type="entry name" value="KS3_2"/>
    <property type="match status" value="1"/>
</dbReference>
<feature type="region of interest" description="Disordered" evidence="9">
    <location>
        <begin position="1"/>
        <end position="22"/>
    </location>
</feature>
<dbReference type="Pfam" id="PF08659">
    <property type="entry name" value="KR"/>
    <property type="match status" value="2"/>
</dbReference>
<dbReference type="InterPro" id="IPR036736">
    <property type="entry name" value="ACP-like_sf"/>
</dbReference>
<dbReference type="SMART" id="SM00829">
    <property type="entry name" value="PKS_ER"/>
    <property type="match status" value="1"/>
</dbReference>
<dbReference type="Pfam" id="PF00109">
    <property type="entry name" value="ketoacyl-synt"/>
    <property type="match status" value="1"/>
</dbReference>
<dbReference type="GO" id="GO:0006633">
    <property type="term" value="P:fatty acid biosynthetic process"/>
    <property type="evidence" value="ECO:0007669"/>
    <property type="project" value="InterPro"/>
</dbReference>
<dbReference type="InterPro" id="IPR032821">
    <property type="entry name" value="PKS_assoc"/>
</dbReference>
<dbReference type="SUPFAM" id="SSF47336">
    <property type="entry name" value="ACP-like"/>
    <property type="match status" value="2"/>
</dbReference>
<keyword evidence="5" id="KW-0045">Antibiotic biosynthesis</keyword>
<dbReference type="Gene3D" id="3.40.366.10">
    <property type="entry name" value="Malonyl-Coenzyme A Acyl Carrier Protein, domain 2"/>
    <property type="match status" value="1"/>
</dbReference>
<evidence type="ECO:0000256" key="8">
    <source>
        <dbReference type="PROSITE-ProRule" id="PRU01363"/>
    </source>
</evidence>
<dbReference type="GO" id="GO:0016491">
    <property type="term" value="F:oxidoreductase activity"/>
    <property type="evidence" value="ECO:0007669"/>
    <property type="project" value="InterPro"/>
</dbReference>